<accession>A0A381DKW5</accession>
<dbReference type="PANTHER" id="PTHR43065:SF46">
    <property type="entry name" value="C4-DICARBOXYLATE TRANSPORT SENSOR PROTEIN DCTB"/>
    <property type="match status" value="1"/>
</dbReference>
<evidence type="ECO:0000313" key="9">
    <source>
        <dbReference type="EMBL" id="SUX11329.1"/>
    </source>
</evidence>
<keyword evidence="10" id="KW-1185">Reference proteome</keyword>
<keyword evidence="3 9" id="KW-0808">Transferase</keyword>
<evidence type="ECO:0000256" key="6">
    <source>
        <dbReference type="ARBA" id="ARBA00022840"/>
    </source>
</evidence>
<reference evidence="9 10" key="1">
    <citation type="submission" date="2018-06" db="EMBL/GenBank/DDBJ databases">
        <authorList>
            <consortium name="Pathogen Informatics"/>
            <person name="Doyle S."/>
        </authorList>
    </citation>
    <scope>NUCLEOTIDE SEQUENCE [LARGE SCALE GENOMIC DNA]</scope>
    <source>
        <strain evidence="9 10">NCTC12475</strain>
    </source>
</reference>
<dbReference type="InterPro" id="IPR005467">
    <property type="entry name" value="His_kinase_dom"/>
</dbReference>
<dbReference type="GO" id="GO:0004673">
    <property type="term" value="F:protein histidine kinase activity"/>
    <property type="evidence" value="ECO:0007669"/>
    <property type="project" value="UniProtKB-EC"/>
</dbReference>
<dbReference type="InterPro" id="IPR036890">
    <property type="entry name" value="HATPase_C_sf"/>
</dbReference>
<dbReference type="PRINTS" id="PR00344">
    <property type="entry name" value="BCTRLSENSOR"/>
</dbReference>
<evidence type="ECO:0000256" key="8">
    <source>
        <dbReference type="SAM" id="Phobius"/>
    </source>
</evidence>
<dbReference type="InterPro" id="IPR029150">
    <property type="entry name" value="dCache_3"/>
</dbReference>
<keyword evidence="8" id="KW-0472">Membrane</keyword>
<feature type="transmembrane region" description="Helical" evidence="8">
    <location>
        <begin position="23"/>
        <end position="43"/>
    </location>
</feature>
<dbReference type="EMBL" id="UFVD01000001">
    <property type="protein sequence ID" value="SUX11329.1"/>
    <property type="molecule type" value="Genomic_DNA"/>
</dbReference>
<evidence type="ECO:0000313" key="10">
    <source>
        <dbReference type="Proteomes" id="UP000254920"/>
    </source>
</evidence>
<keyword evidence="7" id="KW-0902">Two-component regulatory system</keyword>
<protein>
    <recommendedName>
        <fullName evidence="2">histidine kinase</fullName>
        <ecNumber evidence="2">2.7.13.3</ecNumber>
    </recommendedName>
</protein>
<evidence type="ECO:0000256" key="7">
    <source>
        <dbReference type="ARBA" id="ARBA00023012"/>
    </source>
</evidence>
<keyword evidence="8" id="KW-0812">Transmembrane</keyword>
<keyword evidence="5 9" id="KW-0418">Kinase</keyword>
<dbReference type="InterPro" id="IPR003594">
    <property type="entry name" value="HATPase_dom"/>
</dbReference>
<dbReference type="Gene3D" id="1.10.287.130">
    <property type="match status" value="1"/>
</dbReference>
<dbReference type="Pfam" id="PF02518">
    <property type="entry name" value="HATPase_c"/>
    <property type="match status" value="1"/>
</dbReference>
<dbReference type="SMART" id="SM00387">
    <property type="entry name" value="HATPase_c"/>
    <property type="match status" value="1"/>
</dbReference>
<keyword evidence="4" id="KW-0547">Nucleotide-binding</keyword>
<dbReference type="Proteomes" id="UP000254920">
    <property type="component" value="Unassembled WGS sequence"/>
</dbReference>
<evidence type="ECO:0000256" key="3">
    <source>
        <dbReference type="ARBA" id="ARBA00022679"/>
    </source>
</evidence>
<gene>
    <name evidence="9" type="primary">fixL_2</name>
    <name evidence="9" type="ORF">NCTC12475_01548</name>
</gene>
<evidence type="ECO:0000256" key="5">
    <source>
        <dbReference type="ARBA" id="ARBA00022777"/>
    </source>
</evidence>
<dbReference type="PROSITE" id="PS50109">
    <property type="entry name" value="HIS_KIN"/>
    <property type="match status" value="1"/>
</dbReference>
<dbReference type="GO" id="GO:0005524">
    <property type="term" value="F:ATP binding"/>
    <property type="evidence" value="ECO:0007669"/>
    <property type="project" value="UniProtKB-KW"/>
</dbReference>
<proteinExistence type="predicted"/>
<name>A0A381DKW5_9BACT</name>
<dbReference type="Gene3D" id="3.30.565.10">
    <property type="entry name" value="Histidine kinase-like ATPase, C-terminal domain"/>
    <property type="match status" value="1"/>
</dbReference>
<dbReference type="OrthoDB" id="9805967at2"/>
<organism evidence="9 10">
    <name type="scientific">Campylobacter sputorum subsp. sputorum</name>
    <dbReference type="NCBI Taxonomy" id="32024"/>
    <lineage>
        <taxon>Bacteria</taxon>
        <taxon>Pseudomonadati</taxon>
        <taxon>Campylobacterota</taxon>
        <taxon>Epsilonproteobacteria</taxon>
        <taxon>Campylobacterales</taxon>
        <taxon>Campylobacteraceae</taxon>
        <taxon>Campylobacter</taxon>
    </lineage>
</organism>
<feature type="transmembrane region" description="Helical" evidence="8">
    <location>
        <begin position="232"/>
        <end position="255"/>
    </location>
</feature>
<comment type="catalytic activity">
    <reaction evidence="1">
        <text>ATP + protein L-histidine = ADP + protein N-phospho-L-histidine.</text>
        <dbReference type="EC" id="2.7.13.3"/>
    </reaction>
</comment>
<keyword evidence="6" id="KW-0067">ATP-binding</keyword>
<evidence type="ECO:0000256" key="1">
    <source>
        <dbReference type="ARBA" id="ARBA00000085"/>
    </source>
</evidence>
<evidence type="ECO:0000256" key="4">
    <source>
        <dbReference type="ARBA" id="ARBA00022741"/>
    </source>
</evidence>
<dbReference type="Pfam" id="PF14827">
    <property type="entry name" value="dCache_3"/>
    <property type="match status" value="1"/>
</dbReference>
<dbReference type="GO" id="GO:0000160">
    <property type="term" value="P:phosphorelay signal transduction system"/>
    <property type="evidence" value="ECO:0007669"/>
    <property type="project" value="UniProtKB-KW"/>
</dbReference>
<dbReference type="SUPFAM" id="SSF55874">
    <property type="entry name" value="ATPase domain of HSP90 chaperone/DNA topoisomerase II/histidine kinase"/>
    <property type="match status" value="1"/>
</dbReference>
<dbReference type="AlphaFoldDB" id="A0A381DKW5"/>
<dbReference type="InterPro" id="IPR004358">
    <property type="entry name" value="Sig_transdc_His_kin-like_C"/>
</dbReference>
<evidence type="ECO:0000256" key="2">
    <source>
        <dbReference type="ARBA" id="ARBA00012438"/>
    </source>
</evidence>
<sequence>MFLQSVINFKQNLDRIFSVKAKTMILVIVLFLLQSFIFIYFLYKDINELDAIREQKLLSQVENIIQKTLSDTNIFYTNRGYANLNSQGISQAIISKDQNALKNLSFKRWEILQKENPFLKDMRFYDEKLYLIYCFNDELKDIKFTSDFFKFKQKLYYKVSTPLVENGMIKGYIEFILDAKYFLEKISSISNTSAVFSDKFINTKDIIIKLDDKNYIAVAYDKNESRQVVKNMIYSTLFIVFCVLLAIFFVINYGFNVLIKRLEDLNLSLEIRVKDEIKRRMKKEEEYLQNERILMHQSKLALAGEMISSIAHQWKQPLGELSAVFLKIQVLLLKGKLSDNVLQKELDKSENITNFMAKTIDDFRYFFVKDKEKENFSVNFCVKEALKFMSSTISKNDIEIAFTHKYEYFIYGYPREFIQVLLNLLTNAKDILVENKIEHKKIEILVLKEDKRLKIIIIDNGGGIKTEPLEKIFEPYFSTKDKKNGTGIGLYMSKMIIEKKFGGELNAVNLHNGAKFEINI</sequence>
<dbReference type="GeneID" id="93090190"/>
<keyword evidence="8" id="KW-1133">Transmembrane helix</keyword>
<dbReference type="PANTHER" id="PTHR43065">
    <property type="entry name" value="SENSOR HISTIDINE KINASE"/>
    <property type="match status" value="1"/>
</dbReference>
<dbReference type="RefSeq" id="WP_089182069.1">
    <property type="nucleotide sequence ID" value="NZ_CP043427.1"/>
</dbReference>
<dbReference type="EC" id="2.7.13.3" evidence="2"/>